<dbReference type="Proteomes" id="UP000554235">
    <property type="component" value="Unassembled WGS sequence"/>
</dbReference>
<dbReference type="AlphaFoldDB" id="A0A8H4LNA1"/>
<dbReference type="EMBL" id="JAADYS010000042">
    <property type="protein sequence ID" value="KAF4472760.1"/>
    <property type="molecule type" value="Genomic_DNA"/>
</dbReference>
<evidence type="ECO:0000256" key="6">
    <source>
        <dbReference type="ARBA" id="ARBA00049075"/>
    </source>
</evidence>
<comment type="similarity">
    <text evidence="2">Belongs to the methyltransferase superfamily. Trimethylguanosine synthase family.</text>
</comment>
<dbReference type="PANTHER" id="PTHR14741:SF32">
    <property type="entry name" value="TRIMETHYLGUANOSINE SYNTHASE"/>
    <property type="match status" value="1"/>
</dbReference>
<organism evidence="9 10">
    <name type="scientific">Fusarium albosuccineum</name>
    <dbReference type="NCBI Taxonomy" id="1237068"/>
    <lineage>
        <taxon>Eukaryota</taxon>
        <taxon>Fungi</taxon>
        <taxon>Dikarya</taxon>
        <taxon>Ascomycota</taxon>
        <taxon>Pezizomycotina</taxon>
        <taxon>Sordariomycetes</taxon>
        <taxon>Hypocreomycetidae</taxon>
        <taxon>Hypocreales</taxon>
        <taxon>Nectriaceae</taxon>
        <taxon>Fusarium</taxon>
        <taxon>Fusarium decemcellulare species complex</taxon>
    </lineage>
</organism>
<dbReference type="PANTHER" id="PTHR14741">
    <property type="entry name" value="S-ADENOSYLMETHIONINE-DEPENDENT METHYLTRANSFERASE RELATED"/>
    <property type="match status" value="1"/>
</dbReference>
<sequence>MDSGSSRAAPWSKLSPSIQLRQPCSSGAVPRNPKPDMDRCGPTSQPRAELPRPASPSYYLIITSSNESRIMGSQEAEMPSEESQYSMVPAEELPLNDDCHHYEGKYEVPWDIQKYFAQRYSIFSLYDYGVYMTDDAWFGVTPEPVANRVAHDMYGTDQKKHILIDVFAGAGGNTIAFTLSERWSRIISIERDPSTLACAQNNAKVYGIEPGIITWVLGDSFEYLDKLFNRPEELHPDLRVDLDVTVLFASPPWGGPGYRTDEVFNLYNMQPYNLGDLHTAYNRLDHALFLPRTSDIRQIAKLAPSDRKVEVVQYCMEGASKALVAYLPGSYPSQTSE</sequence>
<evidence type="ECO:0000256" key="5">
    <source>
        <dbReference type="ARBA" id="ARBA00048763"/>
    </source>
</evidence>
<dbReference type="Gene3D" id="3.40.50.150">
    <property type="entry name" value="Vaccinia Virus protein VP39"/>
    <property type="match status" value="1"/>
</dbReference>
<dbReference type="OrthoDB" id="194443at2759"/>
<evidence type="ECO:0000256" key="2">
    <source>
        <dbReference type="ARBA" id="ARBA00025783"/>
    </source>
</evidence>
<accession>A0A8H4LNA1</accession>
<feature type="region of interest" description="Disordered" evidence="8">
    <location>
        <begin position="1"/>
        <end position="53"/>
    </location>
</feature>
<dbReference type="GO" id="GO:0005634">
    <property type="term" value="C:nucleus"/>
    <property type="evidence" value="ECO:0007669"/>
    <property type="project" value="TreeGrafter"/>
</dbReference>
<evidence type="ECO:0000256" key="7">
    <source>
        <dbReference type="ARBA" id="ARBA00049790"/>
    </source>
</evidence>
<dbReference type="InterPro" id="IPR029063">
    <property type="entry name" value="SAM-dependent_MTases_sf"/>
</dbReference>
<name>A0A8H4LNA1_9HYPO</name>
<evidence type="ECO:0000256" key="8">
    <source>
        <dbReference type="SAM" id="MobiDB-lite"/>
    </source>
</evidence>
<dbReference type="GO" id="GO:0071164">
    <property type="term" value="F:RNA cap trimethylguanosine synthase activity"/>
    <property type="evidence" value="ECO:0007669"/>
    <property type="project" value="TreeGrafter"/>
</dbReference>
<dbReference type="InterPro" id="IPR019012">
    <property type="entry name" value="RNA_cap_Gua-N2-MeTrfase"/>
</dbReference>
<keyword evidence="10" id="KW-1185">Reference proteome</keyword>
<dbReference type="Pfam" id="PF09445">
    <property type="entry name" value="Methyltransf_15"/>
    <property type="match status" value="1"/>
</dbReference>
<dbReference type="SUPFAM" id="SSF53335">
    <property type="entry name" value="S-adenosyl-L-methionine-dependent methyltransferases"/>
    <property type="match status" value="1"/>
</dbReference>
<reference evidence="9 10" key="1">
    <citation type="submission" date="2020-01" db="EMBL/GenBank/DDBJ databases">
        <title>Identification and distribution of gene clusters putatively required for synthesis of sphingolipid metabolism inhibitors in phylogenetically diverse species of the filamentous fungus Fusarium.</title>
        <authorList>
            <person name="Kim H.-S."/>
            <person name="Busman M."/>
            <person name="Brown D.W."/>
            <person name="Divon H."/>
            <person name="Uhlig S."/>
            <person name="Proctor R.H."/>
        </authorList>
    </citation>
    <scope>NUCLEOTIDE SEQUENCE [LARGE SCALE GENOMIC DNA]</scope>
    <source>
        <strain evidence="9 10">NRRL 20459</strain>
    </source>
</reference>
<evidence type="ECO:0000313" key="10">
    <source>
        <dbReference type="Proteomes" id="UP000554235"/>
    </source>
</evidence>
<protein>
    <recommendedName>
        <fullName evidence="1">Trimethylguanosine synthase</fullName>
    </recommendedName>
    <alternativeName>
        <fullName evidence="7">Cap-specific guanine-N(2) methyltransferase</fullName>
    </alternativeName>
</protein>
<comment type="catalytic activity">
    <reaction evidence="5">
        <text>a 5'-end (N(2),N(7)-dimethyl 5'-triphosphoguanosine)-ribonucleoside in snRNA + S-adenosyl-L-methionine = a 5'-end (N(2),N(2),N(7)-trimethyl 5'-triphosphoguanosine)-ribonucleoside in snRNA + S-adenosyl-L-homocysteine + H(+)</text>
        <dbReference type="Rhea" id="RHEA:78479"/>
        <dbReference type="Rhea" id="RHEA-COMP:19087"/>
        <dbReference type="Rhea" id="RHEA-COMP:19089"/>
        <dbReference type="ChEBI" id="CHEBI:15378"/>
        <dbReference type="ChEBI" id="CHEBI:57856"/>
        <dbReference type="ChEBI" id="CHEBI:59789"/>
        <dbReference type="ChEBI" id="CHEBI:167623"/>
        <dbReference type="ChEBI" id="CHEBI:172880"/>
    </reaction>
    <physiologicalReaction direction="left-to-right" evidence="5">
        <dbReference type="Rhea" id="RHEA:78480"/>
    </physiologicalReaction>
</comment>
<evidence type="ECO:0000256" key="1">
    <source>
        <dbReference type="ARBA" id="ARBA00018517"/>
    </source>
</evidence>
<evidence type="ECO:0000313" key="9">
    <source>
        <dbReference type="EMBL" id="KAF4472760.1"/>
    </source>
</evidence>
<comment type="catalytic activity">
    <reaction evidence="3">
        <text>a 5'-end (N(2),N(7)-dimethyl 5'-triphosphoguanosine)-ribonucleoside in snoRNA + S-adenosyl-L-methionine = a 5'-end (N(2),N(2),N(7)-trimethyl 5'-triphosphoguanosine)-ribonucleoside in snoRNA + S-adenosyl-L-homocysteine + H(+)</text>
        <dbReference type="Rhea" id="RHEA:78507"/>
        <dbReference type="Rhea" id="RHEA-COMP:19088"/>
        <dbReference type="Rhea" id="RHEA-COMP:19090"/>
        <dbReference type="ChEBI" id="CHEBI:15378"/>
        <dbReference type="ChEBI" id="CHEBI:57856"/>
        <dbReference type="ChEBI" id="CHEBI:59789"/>
        <dbReference type="ChEBI" id="CHEBI:167623"/>
        <dbReference type="ChEBI" id="CHEBI:172880"/>
    </reaction>
    <physiologicalReaction direction="left-to-right" evidence="3">
        <dbReference type="Rhea" id="RHEA:78508"/>
    </physiologicalReaction>
</comment>
<proteinExistence type="inferred from homology"/>
<evidence type="ECO:0000256" key="3">
    <source>
        <dbReference type="ARBA" id="ARBA00047418"/>
    </source>
</evidence>
<comment type="catalytic activity">
    <reaction evidence="6">
        <text>a 5'-end (N(7)-methyl 5'-triphosphoguanosine)-ribonucleoside in snRNA + S-adenosyl-L-methionine = a 5'-end (N(2),N(7)-dimethyl 5'-triphosphoguanosine)-ribonucleoside in snRNA + S-adenosyl-L-homocysteine + H(+)</text>
        <dbReference type="Rhea" id="RHEA:78471"/>
        <dbReference type="Rhea" id="RHEA-COMP:19085"/>
        <dbReference type="Rhea" id="RHEA-COMP:19087"/>
        <dbReference type="ChEBI" id="CHEBI:15378"/>
        <dbReference type="ChEBI" id="CHEBI:57856"/>
        <dbReference type="ChEBI" id="CHEBI:59789"/>
        <dbReference type="ChEBI" id="CHEBI:156461"/>
        <dbReference type="ChEBI" id="CHEBI:172880"/>
    </reaction>
    <physiologicalReaction direction="left-to-right" evidence="6">
        <dbReference type="Rhea" id="RHEA:78472"/>
    </physiologicalReaction>
</comment>
<comment type="caution">
    <text evidence="9">The sequence shown here is derived from an EMBL/GenBank/DDBJ whole genome shotgun (WGS) entry which is preliminary data.</text>
</comment>
<gene>
    <name evidence="9" type="ORF">FALBO_345</name>
</gene>
<dbReference type="FunFam" id="3.40.50.150:FF:000270">
    <property type="entry name" value="RNA methylase family protein"/>
    <property type="match status" value="1"/>
</dbReference>
<comment type="catalytic activity">
    <reaction evidence="4">
        <text>a 5'-end (N(7)-methyl 5'-triphosphoguanosine)-ribonucleoside in snoRNA + S-adenosyl-L-methionine = a 5'-end (N(2),N(7)-dimethyl 5'-triphosphoguanosine)-ribonucleoside in snoRNA + S-adenosyl-L-homocysteine + H(+)</text>
        <dbReference type="Rhea" id="RHEA:78475"/>
        <dbReference type="Rhea" id="RHEA-COMP:19086"/>
        <dbReference type="Rhea" id="RHEA-COMP:19088"/>
        <dbReference type="ChEBI" id="CHEBI:15378"/>
        <dbReference type="ChEBI" id="CHEBI:57856"/>
        <dbReference type="ChEBI" id="CHEBI:59789"/>
        <dbReference type="ChEBI" id="CHEBI:156461"/>
        <dbReference type="ChEBI" id="CHEBI:172880"/>
    </reaction>
    <physiologicalReaction direction="left-to-right" evidence="4">
        <dbReference type="Rhea" id="RHEA:78476"/>
    </physiologicalReaction>
</comment>
<evidence type="ECO:0000256" key="4">
    <source>
        <dbReference type="ARBA" id="ARBA00048740"/>
    </source>
</evidence>
<feature type="compositionally biased region" description="Polar residues" evidence="8">
    <location>
        <begin position="14"/>
        <end position="25"/>
    </location>
</feature>
<dbReference type="CDD" id="cd02440">
    <property type="entry name" value="AdoMet_MTases"/>
    <property type="match status" value="1"/>
</dbReference>